<dbReference type="Pfam" id="PF04149">
    <property type="entry name" value="DUF397"/>
    <property type="match status" value="1"/>
</dbReference>
<proteinExistence type="predicted"/>
<feature type="domain" description="DUF397" evidence="2">
    <location>
        <begin position="18"/>
        <end position="69"/>
    </location>
</feature>
<gene>
    <name evidence="3" type="ORF">NX794_04460</name>
</gene>
<dbReference type="InterPro" id="IPR007278">
    <property type="entry name" value="DUF397"/>
</dbReference>
<name>A0ABT2AW59_9ACTN</name>
<dbReference type="Proteomes" id="UP001205612">
    <property type="component" value="Unassembled WGS sequence"/>
</dbReference>
<keyword evidence="4" id="KW-1185">Reference proteome</keyword>
<organism evidence="3 4">
    <name type="scientific">Streptomyces pyxinicus</name>
    <dbReference type="NCBI Taxonomy" id="2970331"/>
    <lineage>
        <taxon>Bacteria</taxon>
        <taxon>Bacillati</taxon>
        <taxon>Actinomycetota</taxon>
        <taxon>Actinomycetes</taxon>
        <taxon>Kitasatosporales</taxon>
        <taxon>Streptomycetaceae</taxon>
        <taxon>Streptomyces</taxon>
    </lineage>
</organism>
<feature type="region of interest" description="Disordered" evidence="1">
    <location>
        <begin position="1"/>
        <end position="20"/>
    </location>
</feature>
<evidence type="ECO:0000313" key="4">
    <source>
        <dbReference type="Proteomes" id="UP001205612"/>
    </source>
</evidence>
<evidence type="ECO:0000259" key="2">
    <source>
        <dbReference type="Pfam" id="PF04149"/>
    </source>
</evidence>
<accession>A0ABT2AW59</accession>
<reference evidence="3 4" key="1">
    <citation type="submission" date="2022-08" db="EMBL/GenBank/DDBJ databases">
        <authorList>
            <person name="Somphong A."/>
            <person name="Phongsopitanun W."/>
        </authorList>
    </citation>
    <scope>NUCLEOTIDE SEQUENCE [LARGE SCALE GENOMIC DNA]</scope>
    <source>
        <strain evidence="3 4">LP11</strain>
    </source>
</reference>
<evidence type="ECO:0000313" key="3">
    <source>
        <dbReference type="EMBL" id="MCS0600488.1"/>
    </source>
</evidence>
<comment type="caution">
    <text evidence="3">The sequence shown here is derived from an EMBL/GenBank/DDBJ whole genome shotgun (WGS) entry which is preliminary data.</text>
</comment>
<dbReference type="EMBL" id="JANUGP010000002">
    <property type="protein sequence ID" value="MCS0600488.1"/>
    <property type="molecule type" value="Genomic_DNA"/>
</dbReference>
<sequence>MKKITRAAQQDLGRHGTPWRKSSYSYSEGACVEMAQPSETQVFIRDSKIHNGPVMRVSGKAAAAFTSAVGHGRL</sequence>
<evidence type="ECO:0000256" key="1">
    <source>
        <dbReference type="SAM" id="MobiDB-lite"/>
    </source>
</evidence>
<protein>
    <submittedName>
        <fullName evidence="3">DUF397 domain-containing protein</fullName>
    </submittedName>
</protein>
<dbReference type="RefSeq" id="WP_258776815.1">
    <property type="nucleotide sequence ID" value="NZ_JANUGP010000002.1"/>
</dbReference>